<evidence type="ECO:0000313" key="1">
    <source>
        <dbReference type="EMBL" id="GBM00633.1"/>
    </source>
</evidence>
<gene>
    <name evidence="1" type="ORF">AVEN_117991_1</name>
</gene>
<accession>A0A4Y2C8F6</accession>
<organism evidence="1 2">
    <name type="scientific">Araneus ventricosus</name>
    <name type="common">Orbweaver spider</name>
    <name type="synonym">Epeira ventricosa</name>
    <dbReference type="NCBI Taxonomy" id="182803"/>
    <lineage>
        <taxon>Eukaryota</taxon>
        <taxon>Metazoa</taxon>
        <taxon>Ecdysozoa</taxon>
        <taxon>Arthropoda</taxon>
        <taxon>Chelicerata</taxon>
        <taxon>Arachnida</taxon>
        <taxon>Araneae</taxon>
        <taxon>Araneomorphae</taxon>
        <taxon>Entelegynae</taxon>
        <taxon>Araneoidea</taxon>
        <taxon>Araneidae</taxon>
        <taxon>Araneus</taxon>
    </lineage>
</organism>
<proteinExistence type="predicted"/>
<protein>
    <submittedName>
        <fullName evidence="1">Uncharacterized protein</fullName>
    </submittedName>
</protein>
<comment type="caution">
    <text evidence="1">The sequence shown here is derived from an EMBL/GenBank/DDBJ whole genome shotgun (WGS) entry which is preliminary data.</text>
</comment>
<keyword evidence="2" id="KW-1185">Reference proteome</keyword>
<reference evidence="1 2" key="1">
    <citation type="journal article" date="2019" name="Sci. Rep.">
        <title>Orb-weaving spider Araneus ventricosus genome elucidates the spidroin gene catalogue.</title>
        <authorList>
            <person name="Kono N."/>
            <person name="Nakamura H."/>
            <person name="Ohtoshi R."/>
            <person name="Moran D.A.P."/>
            <person name="Shinohara A."/>
            <person name="Yoshida Y."/>
            <person name="Fujiwara M."/>
            <person name="Mori M."/>
            <person name="Tomita M."/>
            <person name="Arakawa K."/>
        </authorList>
    </citation>
    <scope>NUCLEOTIDE SEQUENCE [LARGE SCALE GENOMIC DNA]</scope>
</reference>
<dbReference type="Proteomes" id="UP000499080">
    <property type="component" value="Unassembled WGS sequence"/>
</dbReference>
<dbReference type="EMBL" id="BGPR01000159">
    <property type="protein sequence ID" value="GBM00633.1"/>
    <property type="molecule type" value="Genomic_DNA"/>
</dbReference>
<evidence type="ECO:0000313" key="2">
    <source>
        <dbReference type="Proteomes" id="UP000499080"/>
    </source>
</evidence>
<name>A0A4Y2C8F6_ARAVE</name>
<dbReference type="AlphaFoldDB" id="A0A4Y2C8F6"/>
<sequence>MPIKMTKRSISSPMTTTDRCVGVKARAEFTIKQSASSSAFLHAMFNEENLFIRMEMSRSLFFAFARNFSWETVGIIVSLNITSHDICFRGVMARSAHLVPPIVSFSGYPSKMTRAVNLYFVRTYAT</sequence>